<feature type="region of interest" description="Disordered" evidence="1">
    <location>
        <begin position="13"/>
        <end position="64"/>
    </location>
</feature>
<name>A0A2P5CT68_PARAD</name>
<dbReference type="EMBL" id="JXTB01000097">
    <property type="protein sequence ID" value="PON64245.1"/>
    <property type="molecule type" value="Genomic_DNA"/>
</dbReference>
<feature type="compositionally biased region" description="Basic and acidic residues" evidence="1">
    <location>
        <begin position="51"/>
        <end position="64"/>
    </location>
</feature>
<feature type="compositionally biased region" description="Polar residues" evidence="1">
    <location>
        <begin position="23"/>
        <end position="43"/>
    </location>
</feature>
<proteinExistence type="predicted"/>
<accession>A0A2P5CT68</accession>
<dbReference type="Proteomes" id="UP000237105">
    <property type="component" value="Unassembled WGS sequence"/>
</dbReference>
<evidence type="ECO:0000313" key="2">
    <source>
        <dbReference type="EMBL" id="PON64245.1"/>
    </source>
</evidence>
<protein>
    <submittedName>
        <fullName evidence="2">Uncharacterized protein</fullName>
    </submittedName>
</protein>
<organism evidence="2 3">
    <name type="scientific">Parasponia andersonii</name>
    <name type="common">Sponia andersonii</name>
    <dbReference type="NCBI Taxonomy" id="3476"/>
    <lineage>
        <taxon>Eukaryota</taxon>
        <taxon>Viridiplantae</taxon>
        <taxon>Streptophyta</taxon>
        <taxon>Embryophyta</taxon>
        <taxon>Tracheophyta</taxon>
        <taxon>Spermatophyta</taxon>
        <taxon>Magnoliopsida</taxon>
        <taxon>eudicotyledons</taxon>
        <taxon>Gunneridae</taxon>
        <taxon>Pentapetalae</taxon>
        <taxon>rosids</taxon>
        <taxon>fabids</taxon>
        <taxon>Rosales</taxon>
        <taxon>Cannabaceae</taxon>
        <taxon>Parasponia</taxon>
    </lineage>
</organism>
<reference evidence="3" key="1">
    <citation type="submission" date="2016-06" db="EMBL/GenBank/DDBJ databases">
        <title>Parallel loss of symbiosis genes in relatives of nitrogen-fixing non-legume Parasponia.</title>
        <authorList>
            <person name="Van Velzen R."/>
            <person name="Holmer R."/>
            <person name="Bu F."/>
            <person name="Rutten L."/>
            <person name="Van Zeijl A."/>
            <person name="Liu W."/>
            <person name="Santuari L."/>
            <person name="Cao Q."/>
            <person name="Sharma T."/>
            <person name="Shen D."/>
            <person name="Roswanjaya Y."/>
            <person name="Wardhani T."/>
            <person name="Kalhor M.S."/>
            <person name="Jansen J."/>
            <person name="Van den Hoogen J."/>
            <person name="Gungor B."/>
            <person name="Hartog M."/>
            <person name="Hontelez J."/>
            <person name="Verver J."/>
            <person name="Yang W.-C."/>
            <person name="Schijlen E."/>
            <person name="Repin R."/>
            <person name="Schilthuizen M."/>
            <person name="Schranz E."/>
            <person name="Heidstra R."/>
            <person name="Miyata K."/>
            <person name="Fedorova E."/>
            <person name="Kohlen W."/>
            <person name="Bisseling T."/>
            <person name="Smit S."/>
            <person name="Geurts R."/>
        </authorList>
    </citation>
    <scope>NUCLEOTIDE SEQUENCE [LARGE SCALE GENOMIC DNA]</scope>
    <source>
        <strain evidence="3">cv. WU1-14</strain>
    </source>
</reference>
<sequence>MVRIKNLSFRAIESESISESESNGETLQSDGSTFESDGSTFGSDKSIMPNEIEKENTQPDHPQIEDIPRLTLILEPNKHFAYKISTKYHLALTVNCIKEALKNDLEDL</sequence>
<evidence type="ECO:0000256" key="1">
    <source>
        <dbReference type="SAM" id="MobiDB-lite"/>
    </source>
</evidence>
<dbReference type="AlphaFoldDB" id="A0A2P5CT68"/>
<keyword evidence="3" id="KW-1185">Reference proteome</keyword>
<comment type="caution">
    <text evidence="2">The sequence shown here is derived from an EMBL/GenBank/DDBJ whole genome shotgun (WGS) entry which is preliminary data.</text>
</comment>
<gene>
    <name evidence="2" type="ORF">PanWU01x14_125590</name>
</gene>
<evidence type="ECO:0000313" key="3">
    <source>
        <dbReference type="Proteomes" id="UP000237105"/>
    </source>
</evidence>